<dbReference type="AlphaFoldDB" id="A0A1H5I1J7"/>
<dbReference type="PANTHER" id="PTHR24421:SF61">
    <property type="entry name" value="OXYGEN SENSOR HISTIDINE KINASE NREB"/>
    <property type="match status" value="1"/>
</dbReference>
<dbReference type="GO" id="GO:0000155">
    <property type="term" value="F:phosphorelay sensor kinase activity"/>
    <property type="evidence" value="ECO:0007669"/>
    <property type="project" value="InterPro"/>
</dbReference>
<dbReference type="SMART" id="SM00065">
    <property type="entry name" value="GAF"/>
    <property type="match status" value="1"/>
</dbReference>
<dbReference type="SUPFAM" id="SSF55874">
    <property type="entry name" value="ATPase domain of HSP90 chaperone/DNA topoisomerase II/histidine kinase"/>
    <property type="match status" value="1"/>
</dbReference>
<dbReference type="RefSeq" id="WP_074710939.1">
    <property type="nucleotide sequence ID" value="NZ_FNTV01000001.1"/>
</dbReference>
<evidence type="ECO:0000259" key="4">
    <source>
        <dbReference type="SMART" id="SM00065"/>
    </source>
</evidence>
<dbReference type="InterPro" id="IPR029016">
    <property type="entry name" value="GAF-like_dom_sf"/>
</dbReference>
<dbReference type="InterPro" id="IPR050482">
    <property type="entry name" value="Sensor_HK_TwoCompSys"/>
</dbReference>
<keyword evidence="1" id="KW-0808">Transferase</keyword>
<dbReference type="Gene3D" id="3.30.450.40">
    <property type="match status" value="3"/>
</dbReference>
<keyword evidence="2" id="KW-0418">Kinase</keyword>
<dbReference type="Proteomes" id="UP000182725">
    <property type="component" value="Unassembled WGS sequence"/>
</dbReference>
<sequence>MWREVLRNRVEALREEFLSTAEELLTTQDHVQVLLSAVVSMAEDSGLDAVLDRIVCSACELVGARYGALGGMDGEESLSHFITTEFDPEQIGGIEDLPTAQGVFGDLIAVPAHHPSVKTFLSIPLRVRETVLGSLYLTEKVDGGEFSAEDEALCTALAAAAGVAIESARLFEATARRRQWLEAGVEANERILAGKDDSNEQILAVIAGHALAAADSALAIVALITPDRQRLICHTTAGAGTFTAGQEITLQPLLTKVLTTGVTSAVRTAAEVFGPGVTAQLGPALVVGLDLADLGPGLLILARPAGAVVYSQEDAETSILFSSRVALAVEMVHNRRERESLLVSEDRDRIARDLHDRVIQRIFAAGLSLQSLRQVITDEPSLRRVTSITRELDESIRELRETIYSLHHPQKLLEPLSRRVLSTISLLTLDASFKPRIELVGPLDGVISVAVAESLIAVVTEGLSNVVRHSDAVAVGVSVKVDHTMVTLEITDNGDGFANPDRMSGLANMKHRATALGGSCSIDSVLGQGTSLAWAVPRTQPTSRASS</sequence>
<dbReference type="Pfam" id="PF07730">
    <property type="entry name" value="HisKA_3"/>
    <property type="match status" value="1"/>
</dbReference>
<dbReference type="PANTHER" id="PTHR24421">
    <property type="entry name" value="NITRATE/NITRITE SENSOR PROTEIN NARX-RELATED"/>
    <property type="match status" value="1"/>
</dbReference>
<dbReference type="GO" id="GO:0046983">
    <property type="term" value="F:protein dimerization activity"/>
    <property type="evidence" value="ECO:0007669"/>
    <property type="project" value="InterPro"/>
</dbReference>
<gene>
    <name evidence="5" type="ORF">SAMN04489740_1171</name>
</gene>
<dbReference type="Gene3D" id="1.20.5.1930">
    <property type="match status" value="1"/>
</dbReference>
<dbReference type="Gene3D" id="3.30.565.10">
    <property type="entry name" value="Histidine kinase-like ATPase, C-terminal domain"/>
    <property type="match status" value="1"/>
</dbReference>
<feature type="domain" description="GAF" evidence="4">
    <location>
        <begin position="46"/>
        <end position="175"/>
    </location>
</feature>
<dbReference type="SUPFAM" id="SSF55781">
    <property type="entry name" value="GAF domain-like"/>
    <property type="match status" value="2"/>
</dbReference>
<dbReference type="CDD" id="cd16917">
    <property type="entry name" value="HATPase_UhpB-NarQ-NarX-like"/>
    <property type="match status" value="1"/>
</dbReference>
<name>A0A1H5I1J7_9MICC</name>
<dbReference type="InterPro" id="IPR011712">
    <property type="entry name" value="Sig_transdc_His_kin_sub3_dim/P"/>
</dbReference>
<evidence type="ECO:0000256" key="2">
    <source>
        <dbReference type="ARBA" id="ARBA00022777"/>
    </source>
</evidence>
<accession>A0A1H5I1J7</accession>
<dbReference type="InterPro" id="IPR003018">
    <property type="entry name" value="GAF"/>
</dbReference>
<proteinExistence type="predicted"/>
<keyword evidence="3" id="KW-0902">Two-component regulatory system</keyword>
<dbReference type="EMBL" id="FNTV01000001">
    <property type="protein sequence ID" value="SEE34072.1"/>
    <property type="molecule type" value="Genomic_DNA"/>
</dbReference>
<dbReference type="GO" id="GO:0016020">
    <property type="term" value="C:membrane"/>
    <property type="evidence" value="ECO:0007669"/>
    <property type="project" value="InterPro"/>
</dbReference>
<evidence type="ECO:0000313" key="6">
    <source>
        <dbReference type="Proteomes" id="UP000182725"/>
    </source>
</evidence>
<evidence type="ECO:0000313" key="5">
    <source>
        <dbReference type="EMBL" id="SEE34072.1"/>
    </source>
</evidence>
<dbReference type="Pfam" id="PF01590">
    <property type="entry name" value="GAF"/>
    <property type="match status" value="1"/>
</dbReference>
<evidence type="ECO:0000256" key="3">
    <source>
        <dbReference type="ARBA" id="ARBA00023012"/>
    </source>
</evidence>
<protein>
    <submittedName>
        <fullName evidence="5">GAF domain-containing protein</fullName>
    </submittedName>
</protein>
<organism evidence="5 6">
    <name type="scientific">Arthrobacter alpinus</name>
    <dbReference type="NCBI Taxonomy" id="656366"/>
    <lineage>
        <taxon>Bacteria</taxon>
        <taxon>Bacillati</taxon>
        <taxon>Actinomycetota</taxon>
        <taxon>Actinomycetes</taxon>
        <taxon>Micrococcales</taxon>
        <taxon>Micrococcaceae</taxon>
        <taxon>Arthrobacter</taxon>
    </lineage>
</organism>
<dbReference type="InterPro" id="IPR036890">
    <property type="entry name" value="HATPase_C_sf"/>
</dbReference>
<evidence type="ECO:0000256" key="1">
    <source>
        <dbReference type="ARBA" id="ARBA00022679"/>
    </source>
</evidence>
<reference evidence="5 6" key="1">
    <citation type="submission" date="2016-10" db="EMBL/GenBank/DDBJ databases">
        <authorList>
            <person name="de Groot N.N."/>
        </authorList>
    </citation>
    <scope>NUCLEOTIDE SEQUENCE [LARGE SCALE GENOMIC DNA]</scope>
    <source>
        <strain evidence="5 6">DSM 22274</strain>
    </source>
</reference>
<dbReference type="Pfam" id="PF02518">
    <property type="entry name" value="HATPase_c"/>
    <property type="match status" value="1"/>
</dbReference>
<dbReference type="InterPro" id="IPR003594">
    <property type="entry name" value="HATPase_dom"/>
</dbReference>